<proteinExistence type="predicted"/>
<protein>
    <submittedName>
        <fullName evidence="1">Uncharacterized protein</fullName>
    </submittedName>
</protein>
<reference evidence="1 2" key="1">
    <citation type="submission" date="2019-01" db="EMBL/GenBank/DDBJ databases">
        <authorList>
            <person name="Sayadi A."/>
        </authorList>
    </citation>
    <scope>NUCLEOTIDE SEQUENCE [LARGE SCALE GENOMIC DNA]</scope>
</reference>
<keyword evidence="2" id="KW-1185">Reference proteome</keyword>
<dbReference type="EMBL" id="CAACVG010006974">
    <property type="protein sequence ID" value="VEN42894.1"/>
    <property type="molecule type" value="Genomic_DNA"/>
</dbReference>
<name>A0A653C5X0_CALMS</name>
<organism evidence="1 2">
    <name type="scientific">Callosobruchus maculatus</name>
    <name type="common">Southern cowpea weevil</name>
    <name type="synonym">Pulse bruchid</name>
    <dbReference type="NCBI Taxonomy" id="64391"/>
    <lineage>
        <taxon>Eukaryota</taxon>
        <taxon>Metazoa</taxon>
        <taxon>Ecdysozoa</taxon>
        <taxon>Arthropoda</taxon>
        <taxon>Hexapoda</taxon>
        <taxon>Insecta</taxon>
        <taxon>Pterygota</taxon>
        <taxon>Neoptera</taxon>
        <taxon>Endopterygota</taxon>
        <taxon>Coleoptera</taxon>
        <taxon>Polyphaga</taxon>
        <taxon>Cucujiformia</taxon>
        <taxon>Chrysomeloidea</taxon>
        <taxon>Chrysomelidae</taxon>
        <taxon>Bruchinae</taxon>
        <taxon>Bruchini</taxon>
        <taxon>Callosobruchus</taxon>
    </lineage>
</organism>
<dbReference type="OrthoDB" id="5984158at2759"/>
<gene>
    <name evidence="1" type="ORF">CALMAC_LOCUS6227</name>
</gene>
<accession>A0A653C5X0</accession>
<evidence type="ECO:0000313" key="2">
    <source>
        <dbReference type="Proteomes" id="UP000410492"/>
    </source>
</evidence>
<dbReference type="AlphaFoldDB" id="A0A653C5X0"/>
<dbReference type="Proteomes" id="UP000410492">
    <property type="component" value="Unassembled WGS sequence"/>
</dbReference>
<evidence type="ECO:0000313" key="1">
    <source>
        <dbReference type="EMBL" id="VEN42894.1"/>
    </source>
</evidence>
<sequence>MGRDQCGKCKAATRRLNLNKYCKRDFGRLSGSQRGQKKKIRGHVDAVRIGGLVSATCAAIGLPGDISLLTHQTDRITINC</sequence>